<evidence type="ECO:0000313" key="3">
    <source>
        <dbReference type="EMBL" id="USG67777.1"/>
    </source>
</evidence>
<dbReference type="InterPro" id="IPR024419">
    <property type="entry name" value="YvrJ"/>
</dbReference>
<gene>
    <name evidence="3" type="ORF">NDK47_11080</name>
</gene>
<sequence>MINGDSELALYAQLIANVGFPIVVAAILLNRLLNGFNKRLDTLAQKMEELIAAIHQLATKERDAGGKSQGKKNTS</sequence>
<accession>A0ABY4WL05</accession>
<keyword evidence="2" id="KW-0812">Transmembrane</keyword>
<reference evidence="3" key="1">
    <citation type="submission" date="2022-06" db="EMBL/GenBank/DDBJ databases">
        <title>Genome sequencing of Brevibacillus sp. BB3-R1.</title>
        <authorList>
            <person name="Heo J."/>
            <person name="Lee D."/>
            <person name="Won M."/>
            <person name="Han B.-H."/>
            <person name="Hong S.-B."/>
            <person name="Kwon S.-W."/>
        </authorList>
    </citation>
    <scope>NUCLEOTIDE SEQUENCE</scope>
    <source>
        <strain evidence="3">BB3-R1</strain>
    </source>
</reference>
<feature type="coiled-coil region" evidence="1">
    <location>
        <begin position="33"/>
        <end position="60"/>
    </location>
</feature>
<feature type="transmembrane region" description="Helical" evidence="2">
    <location>
        <begin position="12"/>
        <end position="33"/>
    </location>
</feature>
<name>A0ABY4WL05_9BACL</name>
<keyword evidence="2" id="KW-1133">Transmembrane helix</keyword>
<evidence type="ECO:0000256" key="1">
    <source>
        <dbReference type="SAM" id="Coils"/>
    </source>
</evidence>
<dbReference type="RefSeq" id="WP_251874871.1">
    <property type="nucleotide sequence ID" value="NZ_CP098755.1"/>
</dbReference>
<protein>
    <submittedName>
        <fullName evidence="3">YvrJ family protein</fullName>
    </submittedName>
</protein>
<keyword evidence="2" id="KW-0472">Membrane</keyword>
<keyword evidence="1" id="KW-0175">Coiled coil</keyword>
<evidence type="ECO:0000313" key="4">
    <source>
        <dbReference type="Proteomes" id="UP001056500"/>
    </source>
</evidence>
<organism evidence="3 4">
    <name type="scientific">Brevibacillus ruminantium</name>
    <dbReference type="NCBI Taxonomy" id="2950604"/>
    <lineage>
        <taxon>Bacteria</taxon>
        <taxon>Bacillati</taxon>
        <taxon>Bacillota</taxon>
        <taxon>Bacilli</taxon>
        <taxon>Bacillales</taxon>
        <taxon>Paenibacillaceae</taxon>
        <taxon>Brevibacillus</taxon>
    </lineage>
</organism>
<keyword evidence="4" id="KW-1185">Reference proteome</keyword>
<dbReference type="Proteomes" id="UP001056500">
    <property type="component" value="Chromosome"/>
</dbReference>
<proteinExistence type="predicted"/>
<dbReference type="EMBL" id="CP098755">
    <property type="protein sequence ID" value="USG67777.1"/>
    <property type="molecule type" value="Genomic_DNA"/>
</dbReference>
<dbReference type="Pfam" id="PF12841">
    <property type="entry name" value="YvrJ"/>
    <property type="match status" value="1"/>
</dbReference>
<evidence type="ECO:0000256" key="2">
    <source>
        <dbReference type="SAM" id="Phobius"/>
    </source>
</evidence>